<keyword evidence="2" id="KW-1185">Reference proteome</keyword>
<dbReference type="OrthoDB" id="6395835at2759"/>
<dbReference type="EMBL" id="LRGB01002688">
    <property type="protein sequence ID" value="KZS06530.1"/>
    <property type="molecule type" value="Genomic_DNA"/>
</dbReference>
<organism evidence="1 2">
    <name type="scientific">Daphnia magna</name>
    <dbReference type="NCBI Taxonomy" id="35525"/>
    <lineage>
        <taxon>Eukaryota</taxon>
        <taxon>Metazoa</taxon>
        <taxon>Ecdysozoa</taxon>
        <taxon>Arthropoda</taxon>
        <taxon>Crustacea</taxon>
        <taxon>Branchiopoda</taxon>
        <taxon>Diplostraca</taxon>
        <taxon>Cladocera</taxon>
        <taxon>Anomopoda</taxon>
        <taxon>Daphniidae</taxon>
        <taxon>Daphnia</taxon>
    </lineage>
</organism>
<name>A0A164P5E2_9CRUS</name>
<dbReference type="Proteomes" id="UP000076858">
    <property type="component" value="Unassembled WGS sequence"/>
</dbReference>
<dbReference type="AlphaFoldDB" id="A0A164P5E2"/>
<gene>
    <name evidence="1" type="ORF">APZ42_029990</name>
</gene>
<evidence type="ECO:0000313" key="2">
    <source>
        <dbReference type="Proteomes" id="UP000076858"/>
    </source>
</evidence>
<comment type="caution">
    <text evidence="1">The sequence shown here is derived from an EMBL/GenBank/DDBJ whole genome shotgun (WGS) entry which is preliminary data.</text>
</comment>
<evidence type="ECO:0000313" key="1">
    <source>
        <dbReference type="EMBL" id="KZS06530.1"/>
    </source>
</evidence>
<reference evidence="1 2" key="1">
    <citation type="submission" date="2016-03" db="EMBL/GenBank/DDBJ databases">
        <title>EvidentialGene: Evidence-directed Construction of Genes on Genomes.</title>
        <authorList>
            <person name="Gilbert D.G."/>
            <person name="Choi J.-H."/>
            <person name="Mockaitis K."/>
            <person name="Colbourne J."/>
            <person name="Pfrender M."/>
        </authorList>
    </citation>
    <scope>NUCLEOTIDE SEQUENCE [LARGE SCALE GENOMIC DNA]</scope>
    <source>
        <strain evidence="1 2">Xinb3</strain>
        <tissue evidence="1">Complete organism</tissue>
    </source>
</reference>
<proteinExistence type="predicted"/>
<sequence length="188" mass="21434">MRKSENDKYFCLLDNNRQLDFHLTLQPLCVPTPQYCINRTTSLKIVGQSKLNLVTVAYMKKSTEFTVESATIIEKAPPVTTLETPAQSSDPELDISANKQYIEERATNHDKELVRMFKAIDCNVRKAKHEREIITAQYNGWLTASLLKLPWCTKLQAFGKTTVVIQHKTVNATFETVITPFGPQPKFK</sequence>
<protein>
    <submittedName>
        <fullName evidence="1">Uncharacterized protein</fullName>
    </submittedName>
</protein>
<accession>A0A164P5E2</accession>